<feature type="region of interest" description="Disordered" evidence="1">
    <location>
        <begin position="104"/>
        <end position="123"/>
    </location>
</feature>
<evidence type="ECO:0000256" key="1">
    <source>
        <dbReference type="SAM" id="MobiDB-lite"/>
    </source>
</evidence>
<dbReference type="EMBL" id="JBEDUW010000092">
    <property type="protein sequence ID" value="KAK9906130.1"/>
    <property type="molecule type" value="Genomic_DNA"/>
</dbReference>
<gene>
    <name evidence="2" type="ORF">M0R45_002856</name>
</gene>
<feature type="compositionally biased region" description="Basic residues" evidence="1">
    <location>
        <begin position="8"/>
        <end position="19"/>
    </location>
</feature>
<dbReference type="AlphaFoldDB" id="A0AAW1VLV6"/>
<name>A0AAW1VLV6_RUBAR</name>
<dbReference type="Proteomes" id="UP001457282">
    <property type="component" value="Unassembled WGS sequence"/>
</dbReference>
<protein>
    <submittedName>
        <fullName evidence="2">Uncharacterized protein</fullName>
    </submittedName>
</protein>
<evidence type="ECO:0000313" key="3">
    <source>
        <dbReference type="Proteomes" id="UP001457282"/>
    </source>
</evidence>
<feature type="compositionally biased region" description="Basic and acidic residues" evidence="1">
    <location>
        <begin position="43"/>
        <end position="59"/>
    </location>
</feature>
<sequence length="123" mass="13428">MTTVVKHLTTHSNHHHHKSEPKQPPSRAQPCISHAFIVLLPSHPKDPRRTTSLHPDSKLLKPPRTHRPDAVPAPSPTQSLHPPLPVLTTLTGVVFCRQPSHVLLPASPFSPDATTPTPPPLSL</sequence>
<reference evidence="2 3" key="1">
    <citation type="journal article" date="2023" name="G3 (Bethesda)">
        <title>A chromosome-length genome assembly and annotation of blackberry (Rubus argutus, cv. 'Hillquist').</title>
        <authorList>
            <person name="Bruna T."/>
            <person name="Aryal R."/>
            <person name="Dudchenko O."/>
            <person name="Sargent D.J."/>
            <person name="Mead D."/>
            <person name="Buti M."/>
            <person name="Cavallini A."/>
            <person name="Hytonen T."/>
            <person name="Andres J."/>
            <person name="Pham M."/>
            <person name="Weisz D."/>
            <person name="Mascagni F."/>
            <person name="Usai G."/>
            <person name="Natali L."/>
            <person name="Bassil N."/>
            <person name="Fernandez G.E."/>
            <person name="Lomsadze A."/>
            <person name="Armour M."/>
            <person name="Olukolu B."/>
            <person name="Poorten T."/>
            <person name="Britton C."/>
            <person name="Davik J."/>
            <person name="Ashrafi H."/>
            <person name="Aiden E.L."/>
            <person name="Borodovsky M."/>
            <person name="Worthington M."/>
        </authorList>
    </citation>
    <scope>NUCLEOTIDE SEQUENCE [LARGE SCALE GENOMIC DNA]</scope>
    <source>
        <strain evidence="2">PI 553951</strain>
    </source>
</reference>
<evidence type="ECO:0000313" key="2">
    <source>
        <dbReference type="EMBL" id="KAK9906130.1"/>
    </source>
</evidence>
<feature type="region of interest" description="Disordered" evidence="1">
    <location>
        <begin position="1"/>
        <end position="29"/>
    </location>
</feature>
<organism evidence="2 3">
    <name type="scientific">Rubus argutus</name>
    <name type="common">Southern blackberry</name>
    <dbReference type="NCBI Taxonomy" id="59490"/>
    <lineage>
        <taxon>Eukaryota</taxon>
        <taxon>Viridiplantae</taxon>
        <taxon>Streptophyta</taxon>
        <taxon>Embryophyta</taxon>
        <taxon>Tracheophyta</taxon>
        <taxon>Spermatophyta</taxon>
        <taxon>Magnoliopsida</taxon>
        <taxon>eudicotyledons</taxon>
        <taxon>Gunneridae</taxon>
        <taxon>Pentapetalae</taxon>
        <taxon>rosids</taxon>
        <taxon>fabids</taxon>
        <taxon>Rosales</taxon>
        <taxon>Rosaceae</taxon>
        <taxon>Rosoideae</taxon>
        <taxon>Rosoideae incertae sedis</taxon>
        <taxon>Rubus</taxon>
    </lineage>
</organism>
<feature type="region of interest" description="Disordered" evidence="1">
    <location>
        <begin position="41"/>
        <end position="84"/>
    </location>
</feature>
<comment type="caution">
    <text evidence="2">The sequence shown here is derived from an EMBL/GenBank/DDBJ whole genome shotgun (WGS) entry which is preliminary data.</text>
</comment>
<accession>A0AAW1VLV6</accession>
<proteinExistence type="predicted"/>
<keyword evidence="3" id="KW-1185">Reference proteome</keyword>